<evidence type="ECO:0000256" key="3">
    <source>
        <dbReference type="ARBA" id="ARBA00022692"/>
    </source>
</evidence>
<feature type="domain" description="VTT" evidence="7">
    <location>
        <begin position="65"/>
        <end position="180"/>
    </location>
</feature>
<dbReference type="GO" id="GO:0005886">
    <property type="term" value="C:plasma membrane"/>
    <property type="evidence" value="ECO:0007669"/>
    <property type="project" value="UniProtKB-SubCell"/>
</dbReference>
<comment type="similarity">
    <text evidence="6">Belongs to the TVP38/TMEM64 family.</text>
</comment>
<evidence type="ECO:0000256" key="2">
    <source>
        <dbReference type="ARBA" id="ARBA00022475"/>
    </source>
</evidence>
<protein>
    <recommendedName>
        <fullName evidence="6">TVP38/TMEM64 family membrane protein</fullName>
    </recommendedName>
</protein>
<evidence type="ECO:0000313" key="8">
    <source>
        <dbReference type="EMBL" id="KRK72551.1"/>
    </source>
</evidence>
<dbReference type="Proteomes" id="UP000051804">
    <property type="component" value="Unassembled WGS sequence"/>
</dbReference>
<gene>
    <name evidence="8" type="ORF">FD02_GL001524</name>
</gene>
<keyword evidence="3 6" id="KW-0812">Transmembrane</keyword>
<keyword evidence="4 6" id="KW-1133">Transmembrane helix</keyword>
<feature type="transmembrane region" description="Helical" evidence="6">
    <location>
        <begin position="50"/>
        <end position="78"/>
    </location>
</feature>
<feature type="transmembrane region" description="Helical" evidence="6">
    <location>
        <begin position="135"/>
        <end position="157"/>
    </location>
</feature>
<reference evidence="8 9" key="1">
    <citation type="journal article" date="2015" name="Genome Announc.">
        <title>Expanding the biotechnology potential of lactobacilli through comparative genomics of 213 strains and associated genera.</title>
        <authorList>
            <person name="Sun Z."/>
            <person name="Harris H.M."/>
            <person name="McCann A."/>
            <person name="Guo C."/>
            <person name="Argimon S."/>
            <person name="Zhang W."/>
            <person name="Yang X."/>
            <person name="Jeffery I.B."/>
            <person name="Cooney J.C."/>
            <person name="Kagawa T.F."/>
            <person name="Liu W."/>
            <person name="Song Y."/>
            <person name="Salvetti E."/>
            <person name="Wrobel A."/>
            <person name="Rasinkangas P."/>
            <person name="Parkhill J."/>
            <person name="Rea M.C."/>
            <person name="O'Sullivan O."/>
            <person name="Ritari J."/>
            <person name="Douillard F.P."/>
            <person name="Paul Ross R."/>
            <person name="Yang R."/>
            <person name="Briner A.E."/>
            <person name="Felis G.E."/>
            <person name="de Vos W.M."/>
            <person name="Barrangou R."/>
            <person name="Klaenhammer T.R."/>
            <person name="Caufield P.W."/>
            <person name="Cui Y."/>
            <person name="Zhang H."/>
            <person name="O'Toole P.W."/>
        </authorList>
    </citation>
    <scope>NUCLEOTIDE SEQUENCE [LARGE SCALE GENOMIC DNA]</scope>
    <source>
        <strain evidence="8 9">JCM 17158</strain>
    </source>
</reference>
<dbReference type="AlphaFoldDB" id="A0A0R1JZT3"/>
<keyword evidence="5 6" id="KW-0472">Membrane</keyword>
<dbReference type="PANTHER" id="PTHR12677:SF49">
    <property type="entry name" value="TVP38_TMEM64 FAMILY MEMBRANE PROTEIN"/>
    <property type="match status" value="1"/>
</dbReference>
<accession>A0A0R1JZT3</accession>
<dbReference type="STRING" id="1291734.FD02_GL001524"/>
<evidence type="ECO:0000256" key="4">
    <source>
        <dbReference type="ARBA" id="ARBA00022989"/>
    </source>
</evidence>
<dbReference type="RefSeq" id="WP_156408247.1">
    <property type="nucleotide sequence ID" value="NZ_AZDJ01000022.1"/>
</dbReference>
<keyword evidence="9" id="KW-1185">Reference proteome</keyword>
<dbReference type="EMBL" id="AZDJ01000022">
    <property type="protein sequence ID" value="KRK72551.1"/>
    <property type="molecule type" value="Genomic_DNA"/>
</dbReference>
<comment type="caution">
    <text evidence="8">The sequence shown here is derived from an EMBL/GenBank/DDBJ whole genome shotgun (WGS) entry which is preliminary data.</text>
</comment>
<dbReference type="Pfam" id="PF09335">
    <property type="entry name" value="VTT_dom"/>
    <property type="match status" value="1"/>
</dbReference>
<feature type="transmembrane region" description="Helical" evidence="6">
    <location>
        <begin position="85"/>
        <end position="105"/>
    </location>
</feature>
<dbReference type="OrthoDB" id="371137at2"/>
<evidence type="ECO:0000256" key="6">
    <source>
        <dbReference type="RuleBase" id="RU366058"/>
    </source>
</evidence>
<dbReference type="InterPro" id="IPR015414">
    <property type="entry name" value="TMEM64"/>
</dbReference>
<feature type="transmembrane region" description="Helical" evidence="6">
    <location>
        <begin position="12"/>
        <end position="30"/>
    </location>
</feature>
<comment type="subcellular location">
    <subcellularLocation>
        <location evidence="1 6">Cell membrane</location>
        <topology evidence="1 6">Multi-pass membrane protein</topology>
    </subcellularLocation>
</comment>
<organism evidence="8 9">
    <name type="scientific">Lacticaseibacillus nasuensis JCM 17158</name>
    <dbReference type="NCBI Taxonomy" id="1291734"/>
    <lineage>
        <taxon>Bacteria</taxon>
        <taxon>Bacillati</taxon>
        <taxon>Bacillota</taxon>
        <taxon>Bacilli</taxon>
        <taxon>Lactobacillales</taxon>
        <taxon>Lactobacillaceae</taxon>
        <taxon>Lacticaseibacillus</taxon>
    </lineage>
</organism>
<keyword evidence="2 6" id="KW-1003">Cell membrane</keyword>
<sequence length="191" mass="20757">MTRQRQLQTVQLAALIAMALLCLYGAHLGWLTSTARIQTLVNEAGWLAPVAFILLQIIQVVFPIIPGGLTTVAGVAIFGPAWGFVYNYIGIGIGSVAAFCLTRHYGRDFLGALVPQKFMTKYGRWLAGGKSFDRMFTIAILLPVAPDDFLCMLAGLTQMSLRRFVTIIVLAKPWTILAYSLGLSAVIHALG</sequence>
<evidence type="ECO:0000259" key="7">
    <source>
        <dbReference type="Pfam" id="PF09335"/>
    </source>
</evidence>
<feature type="transmembrane region" description="Helical" evidence="6">
    <location>
        <begin position="164"/>
        <end position="190"/>
    </location>
</feature>
<dbReference type="InterPro" id="IPR032816">
    <property type="entry name" value="VTT_dom"/>
</dbReference>
<dbReference type="PATRIC" id="fig|1291734.4.peg.1567"/>
<evidence type="ECO:0000256" key="5">
    <source>
        <dbReference type="ARBA" id="ARBA00023136"/>
    </source>
</evidence>
<evidence type="ECO:0000313" key="9">
    <source>
        <dbReference type="Proteomes" id="UP000051804"/>
    </source>
</evidence>
<proteinExistence type="inferred from homology"/>
<name>A0A0R1JZT3_9LACO</name>
<evidence type="ECO:0000256" key="1">
    <source>
        <dbReference type="ARBA" id="ARBA00004651"/>
    </source>
</evidence>
<dbReference type="PANTHER" id="PTHR12677">
    <property type="entry name" value="GOLGI APPARATUS MEMBRANE PROTEIN TVP38-RELATED"/>
    <property type="match status" value="1"/>
</dbReference>